<dbReference type="InterPro" id="IPR007710">
    <property type="entry name" value="Nucleoside_deoxyribTrfase"/>
</dbReference>
<evidence type="ECO:0000313" key="1">
    <source>
        <dbReference type="EMBL" id="KKM70390.1"/>
    </source>
</evidence>
<sequence length="149" mass="16544">MTYKPGTHIYFAAPFFNDAQRNLCDFVEGLGSAANPIYSPRRDGGVLKPDSNDEQRAEVFESNKRAMRVAAWVLAVVDDFDSGVIWEMGYSHAKGVPTLGYSDIKGRGLNVMLAGSCNLGFINGRADLRKLMEQDFIDFPKNTWSGEIQ</sequence>
<dbReference type="Gene3D" id="3.40.50.450">
    <property type="match status" value="1"/>
</dbReference>
<dbReference type="Pfam" id="PF05014">
    <property type="entry name" value="Nuc_deoxyrib_tr"/>
    <property type="match status" value="1"/>
</dbReference>
<organism evidence="1">
    <name type="scientific">marine sediment metagenome</name>
    <dbReference type="NCBI Taxonomy" id="412755"/>
    <lineage>
        <taxon>unclassified sequences</taxon>
        <taxon>metagenomes</taxon>
        <taxon>ecological metagenomes</taxon>
    </lineage>
</organism>
<dbReference type="AlphaFoldDB" id="A0A0F9M181"/>
<comment type="caution">
    <text evidence="1">The sequence shown here is derived from an EMBL/GenBank/DDBJ whole genome shotgun (WGS) entry which is preliminary data.</text>
</comment>
<dbReference type="SUPFAM" id="SSF52309">
    <property type="entry name" value="N-(deoxy)ribosyltransferase-like"/>
    <property type="match status" value="1"/>
</dbReference>
<proteinExistence type="predicted"/>
<evidence type="ECO:0008006" key="2">
    <source>
        <dbReference type="Google" id="ProtNLM"/>
    </source>
</evidence>
<dbReference type="EMBL" id="LAZR01009826">
    <property type="protein sequence ID" value="KKM70390.1"/>
    <property type="molecule type" value="Genomic_DNA"/>
</dbReference>
<name>A0A0F9M181_9ZZZZ</name>
<gene>
    <name evidence="1" type="ORF">LCGC14_1441250</name>
</gene>
<protein>
    <recommendedName>
        <fullName evidence="2">Nucleoside 2-deoxyribosyltransferase</fullName>
    </recommendedName>
</protein>
<reference evidence="1" key="1">
    <citation type="journal article" date="2015" name="Nature">
        <title>Complex archaea that bridge the gap between prokaryotes and eukaryotes.</title>
        <authorList>
            <person name="Spang A."/>
            <person name="Saw J.H."/>
            <person name="Jorgensen S.L."/>
            <person name="Zaremba-Niedzwiedzka K."/>
            <person name="Martijn J."/>
            <person name="Lind A.E."/>
            <person name="van Eijk R."/>
            <person name="Schleper C."/>
            <person name="Guy L."/>
            <person name="Ettema T.J."/>
        </authorList>
    </citation>
    <scope>NUCLEOTIDE SEQUENCE</scope>
</reference>
<accession>A0A0F9M181</accession>